<keyword evidence="3" id="KW-1185">Reference proteome</keyword>
<dbReference type="GO" id="GO:0005543">
    <property type="term" value="F:phospholipid binding"/>
    <property type="evidence" value="ECO:0007669"/>
    <property type="project" value="TreeGrafter"/>
</dbReference>
<dbReference type="PANTHER" id="PTHR12276">
    <property type="entry name" value="EPSIN/ENT-RELATED"/>
    <property type="match status" value="1"/>
</dbReference>
<proteinExistence type="predicted"/>
<dbReference type="PANTHER" id="PTHR12276:SF45">
    <property type="entry name" value="CLATHRIN INTERACTOR 1"/>
    <property type="match status" value="1"/>
</dbReference>
<dbReference type="EMBL" id="MCGT01000013">
    <property type="protein sequence ID" value="ORX54510.1"/>
    <property type="molecule type" value="Genomic_DNA"/>
</dbReference>
<accession>A0A1X2GIG3</accession>
<organism evidence="2 3">
    <name type="scientific">Hesseltinella vesiculosa</name>
    <dbReference type="NCBI Taxonomy" id="101127"/>
    <lineage>
        <taxon>Eukaryota</taxon>
        <taxon>Fungi</taxon>
        <taxon>Fungi incertae sedis</taxon>
        <taxon>Mucoromycota</taxon>
        <taxon>Mucoromycotina</taxon>
        <taxon>Mucoromycetes</taxon>
        <taxon>Mucorales</taxon>
        <taxon>Cunninghamellaceae</taxon>
        <taxon>Hesseltinella</taxon>
    </lineage>
</organism>
<dbReference type="GO" id="GO:0005768">
    <property type="term" value="C:endosome"/>
    <property type="evidence" value="ECO:0007669"/>
    <property type="project" value="TreeGrafter"/>
</dbReference>
<dbReference type="GO" id="GO:0030125">
    <property type="term" value="C:clathrin vesicle coat"/>
    <property type="evidence" value="ECO:0007669"/>
    <property type="project" value="TreeGrafter"/>
</dbReference>
<dbReference type="Pfam" id="PF01417">
    <property type="entry name" value="ENTH"/>
    <property type="match status" value="1"/>
</dbReference>
<dbReference type="GO" id="GO:0006897">
    <property type="term" value="P:endocytosis"/>
    <property type="evidence" value="ECO:0007669"/>
    <property type="project" value="TreeGrafter"/>
</dbReference>
<reference evidence="2 3" key="1">
    <citation type="submission" date="2016-07" db="EMBL/GenBank/DDBJ databases">
        <title>Pervasive Adenine N6-methylation of Active Genes in Fungi.</title>
        <authorList>
            <consortium name="DOE Joint Genome Institute"/>
            <person name="Mondo S.J."/>
            <person name="Dannebaum R.O."/>
            <person name="Kuo R.C."/>
            <person name="Labutti K."/>
            <person name="Haridas S."/>
            <person name="Kuo A."/>
            <person name="Salamov A."/>
            <person name="Ahrendt S.R."/>
            <person name="Lipzen A."/>
            <person name="Sullivan W."/>
            <person name="Andreopoulos W.B."/>
            <person name="Clum A."/>
            <person name="Lindquist E."/>
            <person name="Daum C."/>
            <person name="Ramamoorthy G.K."/>
            <person name="Gryganskyi A."/>
            <person name="Culley D."/>
            <person name="Magnuson J.K."/>
            <person name="James T.Y."/>
            <person name="O'Malley M.A."/>
            <person name="Stajich J.E."/>
            <person name="Spatafora J.W."/>
            <person name="Visel A."/>
            <person name="Grigoriev I.V."/>
        </authorList>
    </citation>
    <scope>NUCLEOTIDE SEQUENCE [LARGE SCALE GENOMIC DNA]</scope>
    <source>
        <strain evidence="2 3">NRRL 3301</strain>
    </source>
</reference>
<evidence type="ECO:0000313" key="3">
    <source>
        <dbReference type="Proteomes" id="UP000242146"/>
    </source>
</evidence>
<gene>
    <name evidence="2" type="ORF">DM01DRAFT_1261575</name>
</gene>
<dbReference type="OrthoDB" id="4033880at2759"/>
<dbReference type="GO" id="GO:0030276">
    <property type="term" value="F:clathrin binding"/>
    <property type="evidence" value="ECO:0007669"/>
    <property type="project" value="TreeGrafter"/>
</dbReference>
<dbReference type="STRING" id="101127.A0A1X2GIG3"/>
<protein>
    <recommendedName>
        <fullName evidence="1">ENTH domain-containing protein</fullName>
    </recommendedName>
</protein>
<dbReference type="SUPFAM" id="SSF48464">
    <property type="entry name" value="ENTH/VHS domain"/>
    <property type="match status" value="1"/>
</dbReference>
<feature type="non-terminal residue" evidence="2">
    <location>
        <position position="104"/>
    </location>
</feature>
<name>A0A1X2GIG3_9FUNG</name>
<evidence type="ECO:0000259" key="1">
    <source>
        <dbReference type="PROSITE" id="PS50942"/>
    </source>
</evidence>
<comment type="caution">
    <text evidence="2">The sequence shown here is derived from an EMBL/GenBank/DDBJ whole genome shotgun (WGS) entry which is preliminary data.</text>
</comment>
<dbReference type="InterPro" id="IPR008942">
    <property type="entry name" value="ENTH_VHS"/>
</dbReference>
<feature type="domain" description="ENTH" evidence="1">
    <location>
        <begin position="1"/>
        <end position="104"/>
    </location>
</feature>
<dbReference type="PROSITE" id="PS50942">
    <property type="entry name" value="ENTH"/>
    <property type="match status" value="1"/>
</dbReference>
<evidence type="ECO:0000313" key="2">
    <source>
        <dbReference type="EMBL" id="ORX54510.1"/>
    </source>
</evidence>
<dbReference type="GO" id="GO:0005886">
    <property type="term" value="C:plasma membrane"/>
    <property type="evidence" value="ECO:0007669"/>
    <property type="project" value="TreeGrafter"/>
</dbReference>
<dbReference type="AlphaFoldDB" id="A0A1X2GIG3"/>
<dbReference type="Proteomes" id="UP000242146">
    <property type="component" value="Unassembled WGS sequence"/>
</dbReference>
<sequence>METKVLEATNNDAWGAPSALMRGLADSSMAPENQDFMMNALYRRLTLNDPRLWLNIYKALVLLEYLLKYGHHDLVTSVQSHMTILQNLKTFTYIDDKGKDKGVN</sequence>
<dbReference type="SMART" id="SM00273">
    <property type="entry name" value="ENTH"/>
    <property type="match status" value="1"/>
</dbReference>
<dbReference type="InterPro" id="IPR013809">
    <property type="entry name" value="ENTH"/>
</dbReference>
<dbReference type="Gene3D" id="1.25.40.90">
    <property type="match status" value="1"/>
</dbReference>